<dbReference type="OrthoDB" id="4753002at2"/>
<gene>
    <name evidence="2" type="ORF">SAMN04489835_0081</name>
</gene>
<evidence type="ECO:0000313" key="3">
    <source>
        <dbReference type="Proteomes" id="UP000182915"/>
    </source>
</evidence>
<reference evidence="3" key="1">
    <citation type="submission" date="2016-10" db="EMBL/GenBank/DDBJ databases">
        <authorList>
            <person name="Varghese N."/>
            <person name="Submissions S."/>
        </authorList>
    </citation>
    <scope>NUCLEOTIDE SEQUENCE [LARGE SCALE GENOMIC DNA]</scope>
    <source>
        <strain evidence="3">DSM 45405</strain>
    </source>
</reference>
<sequence length="118" mass="11972">MTSVLSKVRVATAASAIAAAGLVGPATVANALPAVPAPVADVDVELDCVLDPSACVTLADTPTQNSLFWFGPANPNFQPLFGFTFPNLFGLDFEACFLGGAVHLSPYGNGFVGVGRGC</sequence>
<feature type="chain" id="PRO_5009297852" description="MspA protein" evidence="1">
    <location>
        <begin position="32"/>
        <end position="118"/>
    </location>
</feature>
<evidence type="ECO:0000313" key="2">
    <source>
        <dbReference type="EMBL" id="SEH46302.1"/>
    </source>
</evidence>
<keyword evidence="3" id="KW-1185">Reference proteome</keyword>
<feature type="signal peptide" evidence="1">
    <location>
        <begin position="1"/>
        <end position="31"/>
    </location>
</feature>
<dbReference type="Proteomes" id="UP000182915">
    <property type="component" value="Chromosome I"/>
</dbReference>
<organism evidence="2 3">
    <name type="scientific">Mycolicibacterium rutilum</name>
    <name type="common">Mycobacterium rutilum</name>
    <dbReference type="NCBI Taxonomy" id="370526"/>
    <lineage>
        <taxon>Bacteria</taxon>
        <taxon>Bacillati</taxon>
        <taxon>Actinomycetota</taxon>
        <taxon>Actinomycetes</taxon>
        <taxon>Mycobacteriales</taxon>
        <taxon>Mycobacteriaceae</taxon>
        <taxon>Mycolicibacterium</taxon>
    </lineage>
</organism>
<name>A0A1H6IIZ1_MYCRU</name>
<keyword evidence="1" id="KW-0732">Signal</keyword>
<evidence type="ECO:0008006" key="4">
    <source>
        <dbReference type="Google" id="ProtNLM"/>
    </source>
</evidence>
<evidence type="ECO:0000256" key="1">
    <source>
        <dbReference type="SAM" id="SignalP"/>
    </source>
</evidence>
<accession>A0A1H6IIZ1</accession>
<dbReference type="AlphaFoldDB" id="A0A1H6IIZ1"/>
<proteinExistence type="predicted"/>
<dbReference type="STRING" id="370526.SAMN04489835_0081"/>
<dbReference type="RefSeq" id="WP_157897519.1">
    <property type="nucleotide sequence ID" value="NZ_LT629971.1"/>
</dbReference>
<dbReference type="EMBL" id="LT629971">
    <property type="protein sequence ID" value="SEH46302.1"/>
    <property type="molecule type" value="Genomic_DNA"/>
</dbReference>
<protein>
    <recommendedName>
        <fullName evidence="4">MspA protein</fullName>
    </recommendedName>
</protein>